<dbReference type="AlphaFoldDB" id="A0AA46SLB7"/>
<dbReference type="GO" id="GO:0016747">
    <property type="term" value="F:acyltransferase activity, transferring groups other than amino-acyl groups"/>
    <property type="evidence" value="ECO:0007669"/>
    <property type="project" value="InterPro"/>
</dbReference>
<dbReference type="Gene3D" id="3.40.630.30">
    <property type="match status" value="1"/>
</dbReference>
<dbReference type="PANTHER" id="PTHR43415">
    <property type="entry name" value="SPERMIDINE N(1)-ACETYLTRANSFERASE"/>
    <property type="match status" value="1"/>
</dbReference>
<accession>A0AA46SLB7</accession>
<sequence>MIIRDIKPADAQALADLITQVENESEYMLFEPGERKTSAEAQIKRIEAIQKEDQSTIIISEKENQLVGFLMAIGGAARRNRHSAYLVAGILSEHRGQGIGTKLFEELDCWASKHEIHRLELTVVIHNQAGVALYKKAGFQIEGTKKHSLLINGEFVDEYYMGKLL</sequence>
<gene>
    <name evidence="2" type="ORF">OD459_09970</name>
</gene>
<dbReference type="Proteomes" id="UP001163104">
    <property type="component" value="Chromosome"/>
</dbReference>
<protein>
    <submittedName>
        <fullName evidence="2">GNAT family N-acetyltransferase</fullName>
    </submittedName>
</protein>
<dbReference type="EMBL" id="CP107027">
    <property type="protein sequence ID" value="UYG97310.1"/>
    <property type="molecule type" value="Genomic_DNA"/>
</dbReference>
<dbReference type="InterPro" id="IPR016181">
    <property type="entry name" value="Acyl_CoA_acyltransferase"/>
</dbReference>
<dbReference type="SUPFAM" id="SSF55729">
    <property type="entry name" value="Acyl-CoA N-acyltransferases (Nat)"/>
    <property type="match status" value="1"/>
</dbReference>
<evidence type="ECO:0000313" key="2">
    <source>
        <dbReference type="EMBL" id="UYG97310.1"/>
    </source>
</evidence>
<dbReference type="InterPro" id="IPR000182">
    <property type="entry name" value="GNAT_dom"/>
</dbReference>
<evidence type="ECO:0000259" key="1">
    <source>
        <dbReference type="PROSITE" id="PS51186"/>
    </source>
</evidence>
<organism evidence="2 3">
    <name type="scientific">Cytobacillus firmus</name>
    <name type="common">Bacillus firmus</name>
    <dbReference type="NCBI Taxonomy" id="1399"/>
    <lineage>
        <taxon>Bacteria</taxon>
        <taxon>Bacillati</taxon>
        <taxon>Bacillota</taxon>
        <taxon>Bacilli</taxon>
        <taxon>Bacillales</taxon>
        <taxon>Bacillaceae</taxon>
        <taxon>Cytobacillus</taxon>
    </lineage>
</organism>
<dbReference type="PROSITE" id="PS51186">
    <property type="entry name" value="GNAT"/>
    <property type="match status" value="1"/>
</dbReference>
<feature type="domain" description="N-acetyltransferase" evidence="1">
    <location>
        <begin position="1"/>
        <end position="165"/>
    </location>
</feature>
<name>A0AA46SLB7_CYTFI</name>
<dbReference type="CDD" id="cd04301">
    <property type="entry name" value="NAT_SF"/>
    <property type="match status" value="1"/>
</dbReference>
<dbReference type="RefSeq" id="WP_048010780.1">
    <property type="nucleotide sequence ID" value="NZ_CP107027.1"/>
</dbReference>
<dbReference type="PANTHER" id="PTHR43415:SF3">
    <property type="entry name" value="GNAT-FAMILY ACETYLTRANSFERASE"/>
    <property type="match status" value="1"/>
</dbReference>
<reference evidence="2" key="1">
    <citation type="submission" date="2022-10" db="EMBL/GenBank/DDBJ databases">
        <title>Mechanism of multi-heavy metal repair in Cytobacillus Firmus M7.</title>
        <authorList>
            <person name="Li X."/>
            <person name="Yu C."/>
        </authorList>
    </citation>
    <scope>NUCLEOTIDE SEQUENCE</scope>
    <source>
        <strain evidence="2">M7</strain>
    </source>
</reference>
<dbReference type="Pfam" id="PF00583">
    <property type="entry name" value="Acetyltransf_1"/>
    <property type="match status" value="1"/>
</dbReference>
<evidence type="ECO:0000313" key="3">
    <source>
        <dbReference type="Proteomes" id="UP001163104"/>
    </source>
</evidence>
<proteinExistence type="predicted"/>